<accession>A0A2V2YV35</accession>
<reference evidence="1 2" key="1">
    <citation type="submission" date="2018-05" db="EMBL/GenBank/DDBJ databases">
        <title>Genomic Encyclopedia of Type Strains, Phase III (KMG-III): the genomes of soil and plant-associated and newly described type strains.</title>
        <authorList>
            <person name="Whitman W."/>
        </authorList>
    </citation>
    <scope>NUCLEOTIDE SEQUENCE [LARGE SCALE GENOMIC DNA]</scope>
    <source>
        <strain evidence="1 2">CECT 5696</strain>
    </source>
</reference>
<dbReference type="AlphaFoldDB" id="A0A2V2YV35"/>
<dbReference type="EMBL" id="QGTQ01000005">
    <property type="protein sequence ID" value="PWW05153.1"/>
    <property type="molecule type" value="Genomic_DNA"/>
</dbReference>
<proteinExistence type="predicted"/>
<dbReference type="Proteomes" id="UP000246635">
    <property type="component" value="Unassembled WGS sequence"/>
</dbReference>
<sequence>MKQTPESPIWEAPVFCIVVDVTRTNPLDRIDELDYL</sequence>
<organism evidence="1 2">
    <name type="scientific">Paenibacillus cellulosilyticus</name>
    <dbReference type="NCBI Taxonomy" id="375489"/>
    <lineage>
        <taxon>Bacteria</taxon>
        <taxon>Bacillati</taxon>
        <taxon>Bacillota</taxon>
        <taxon>Bacilli</taxon>
        <taxon>Bacillales</taxon>
        <taxon>Paenibacillaceae</taxon>
        <taxon>Paenibacillus</taxon>
    </lineage>
</organism>
<name>A0A2V2YV35_9BACL</name>
<protein>
    <submittedName>
        <fullName evidence="1">Uncharacterized protein</fullName>
    </submittedName>
</protein>
<gene>
    <name evidence="1" type="ORF">DFQ01_105137</name>
</gene>
<comment type="caution">
    <text evidence="1">The sequence shown here is derived from an EMBL/GenBank/DDBJ whole genome shotgun (WGS) entry which is preliminary data.</text>
</comment>
<evidence type="ECO:0000313" key="1">
    <source>
        <dbReference type="EMBL" id="PWW05153.1"/>
    </source>
</evidence>
<evidence type="ECO:0000313" key="2">
    <source>
        <dbReference type="Proteomes" id="UP000246635"/>
    </source>
</evidence>
<keyword evidence="2" id="KW-1185">Reference proteome</keyword>